<dbReference type="RefSeq" id="WP_006590645.1">
    <property type="nucleotide sequence ID" value="NZ_BAHD01000003.1"/>
</dbReference>
<protein>
    <submittedName>
        <fullName evidence="4">Phosphonate ABC transporter substrate-binding protein</fullName>
    </submittedName>
</protein>
<keyword evidence="2 3" id="KW-0732">Signal</keyword>
<reference evidence="4 5" key="1">
    <citation type="submission" date="2012-08" db="EMBL/GenBank/DDBJ databases">
        <title>Whole genome shotgun sequence of Kineosphaera limosa NBRC 100340.</title>
        <authorList>
            <person name="Yoshida I."/>
            <person name="Isaki S."/>
            <person name="Hosoyama A."/>
            <person name="Tsuchikane K."/>
            <person name="Katsumata H."/>
            <person name="Ando Y."/>
            <person name="Ohji S."/>
            <person name="Hamada M."/>
            <person name="Tamura T."/>
            <person name="Yamazoe A."/>
            <person name="Yamazaki S."/>
            <person name="Fujita N."/>
        </authorList>
    </citation>
    <scope>NUCLEOTIDE SEQUENCE [LARGE SCALE GENOMIC DNA]</scope>
    <source>
        <strain evidence="4 5">NBRC 100340</strain>
    </source>
</reference>
<proteinExistence type="inferred from homology"/>
<dbReference type="NCBIfam" id="TIGR01098">
    <property type="entry name" value="3A0109s03R"/>
    <property type="match status" value="1"/>
</dbReference>
<keyword evidence="5" id="KW-1185">Reference proteome</keyword>
<comment type="caution">
    <text evidence="4">The sequence shown here is derived from an EMBL/GenBank/DDBJ whole genome shotgun (WGS) entry which is preliminary data.</text>
</comment>
<dbReference type="eggNOG" id="COG3221">
    <property type="taxonomic scope" value="Bacteria"/>
</dbReference>
<dbReference type="STRING" id="1184609.KILIM_003_00340"/>
<dbReference type="GO" id="GO:0043190">
    <property type="term" value="C:ATP-binding cassette (ABC) transporter complex"/>
    <property type="evidence" value="ECO:0007669"/>
    <property type="project" value="InterPro"/>
</dbReference>
<dbReference type="GO" id="GO:0055085">
    <property type="term" value="P:transmembrane transport"/>
    <property type="evidence" value="ECO:0007669"/>
    <property type="project" value="InterPro"/>
</dbReference>
<evidence type="ECO:0000313" key="4">
    <source>
        <dbReference type="EMBL" id="GAB94112.1"/>
    </source>
</evidence>
<dbReference type="Gene3D" id="3.40.190.10">
    <property type="entry name" value="Periplasmic binding protein-like II"/>
    <property type="match status" value="2"/>
</dbReference>
<evidence type="ECO:0000256" key="3">
    <source>
        <dbReference type="SAM" id="SignalP"/>
    </source>
</evidence>
<accession>K6WPQ7</accession>
<dbReference type="SUPFAM" id="SSF53850">
    <property type="entry name" value="Periplasmic binding protein-like II"/>
    <property type="match status" value="1"/>
</dbReference>
<evidence type="ECO:0000313" key="5">
    <source>
        <dbReference type="Proteomes" id="UP000008366"/>
    </source>
</evidence>
<dbReference type="AlphaFoldDB" id="K6WPQ7"/>
<dbReference type="PANTHER" id="PTHR35841">
    <property type="entry name" value="PHOSPHONATES-BINDING PERIPLASMIC PROTEIN"/>
    <property type="match status" value="1"/>
</dbReference>
<sequence>MSRTPHLFRLSSVVAASAATLLALASCGQSAAESSSPAGEGSTGGEKTTLVVAAVPAEESTALTSQWGGIAKLLERETGAKVTIQQATDYAAIVEGQRAGKIDLAMYGPLSYVMAHDGGVPVEPIGALIDAKDEKPGYTSTAWVPAASEIADLKGFAGKKVCFVDKASTSGYLYPSAGLEADGIDPETGVTPVMAGGHDASLLATKSGQCDAGFAYDTMAAELVKKGQLKEGELKQVWTSEVIPGSPIAMNTTTIPADMQAKIKAAIVEKGNKDALVAAGDCSDAASCPLPEDSWGFAAATDADYASVRTVCDLTKSPACSGKQ</sequence>
<name>K6WPQ7_9MICO</name>
<feature type="signal peptide" evidence="3">
    <location>
        <begin position="1"/>
        <end position="31"/>
    </location>
</feature>
<organism evidence="4 5">
    <name type="scientific">Kineosphaera limosa NBRC 100340</name>
    <dbReference type="NCBI Taxonomy" id="1184609"/>
    <lineage>
        <taxon>Bacteria</taxon>
        <taxon>Bacillati</taxon>
        <taxon>Actinomycetota</taxon>
        <taxon>Actinomycetes</taxon>
        <taxon>Micrococcales</taxon>
        <taxon>Dermatophilaceae</taxon>
        <taxon>Kineosphaera</taxon>
    </lineage>
</organism>
<comment type="similarity">
    <text evidence="1">Belongs to the phosphate/phosphite/phosphonate binding protein family.</text>
</comment>
<dbReference type="Proteomes" id="UP000008366">
    <property type="component" value="Unassembled WGS sequence"/>
</dbReference>
<evidence type="ECO:0000256" key="1">
    <source>
        <dbReference type="ARBA" id="ARBA00007162"/>
    </source>
</evidence>
<dbReference type="Pfam" id="PF12974">
    <property type="entry name" value="Phosphonate-bd"/>
    <property type="match status" value="1"/>
</dbReference>
<dbReference type="InterPro" id="IPR005770">
    <property type="entry name" value="PhnD"/>
</dbReference>
<dbReference type="CDD" id="cd01071">
    <property type="entry name" value="PBP2_PhnD_like"/>
    <property type="match status" value="1"/>
</dbReference>
<dbReference type="PROSITE" id="PS51257">
    <property type="entry name" value="PROKAR_LIPOPROTEIN"/>
    <property type="match status" value="1"/>
</dbReference>
<gene>
    <name evidence="4" type="primary">phnD</name>
    <name evidence="4" type="ORF">KILIM_003_00340</name>
</gene>
<feature type="chain" id="PRO_5038483886" evidence="3">
    <location>
        <begin position="32"/>
        <end position="324"/>
    </location>
</feature>
<dbReference type="PANTHER" id="PTHR35841:SF1">
    <property type="entry name" value="PHOSPHONATES-BINDING PERIPLASMIC PROTEIN"/>
    <property type="match status" value="1"/>
</dbReference>
<dbReference type="OrthoDB" id="9764656at2"/>
<evidence type="ECO:0000256" key="2">
    <source>
        <dbReference type="ARBA" id="ARBA00022729"/>
    </source>
</evidence>
<dbReference type="EMBL" id="BAHD01000003">
    <property type="protein sequence ID" value="GAB94112.1"/>
    <property type="molecule type" value="Genomic_DNA"/>
</dbReference>